<evidence type="ECO:0000256" key="1">
    <source>
        <dbReference type="SAM" id="MobiDB-lite"/>
    </source>
</evidence>
<feature type="compositionally biased region" description="Polar residues" evidence="1">
    <location>
        <begin position="85"/>
        <end position="94"/>
    </location>
</feature>
<dbReference type="SUPFAM" id="SSF159042">
    <property type="entry name" value="Plus3-like"/>
    <property type="match status" value="1"/>
</dbReference>
<organism evidence="3 4">
    <name type="scientific">Ditylenchus dipsaci</name>
    <dbReference type="NCBI Taxonomy" id="166011"/>
    <lineage>
        <taxon>Eukaryota</taxon>
        <taxon>Metazoa</taxon>
        <taxon>Ecdysozoa</taxon>
        <taxon>Nematoda</taxon>
        <taxon>Chromadorea</taxon>
        <taxon>Rhabditida</taxon>
        <taxon>Tylenchina</taxon>
        <taxon>Tylenchomorpha</taxon>
        <taxon>Sphaerularioidea</taxon>
        <taxon>Anguinidae</taxon>
        <taxon>Anguininae</taxon>
        <taxon>Ditylenchus</taxon>
    </lineage>
</organism>
<dbReference type="Pfam" id="PF03126">
    <property type="entry name" value="Plus-3"/>
    <property type="match status" value="1"/>
</dbReference>
<evidence type="ECO:0000259" key="2">
    <source>
        <dbReference type="Pfam" id="PF03126"/>
    </source>
</evidence>
<dbReference type="GO" id="GO:0003677">
    <property type="term" value="F:DNA binding"/>
    <property type="evidence" value="ECO:0007669"/>
    <property type="project" value="InterPro"/>
</dbReference>
<feature type="compositionally biased region" description="Low complexity" evidence="1">
    <location>
        <begin position="101"/>
        <end position="111"/>
    </location>
</feature>
<name>A0A915DMU8_9BILA</name>
<accession>A0A915DMU8</accession>
<evidence type="ECO:0000313" key="4">
    <source>
        <dbReference type="WBParaSite" id="jg21248"/>
    </source>
</evidence>
<dbReference type="InterPro" id="IPR036128">
    <property type="entry name" value="Plus3-like_sf"/>
</dbReference>
<reference evidence="4" key="1">
    <citation type="submission" date="2022-11" db="UniProtKB">
        <authorList>
            <consortium name="WormBaseParasite"/>
        </authorList>
    </citation>
    <scope>IDENTIFICATION</scope>
</reference>
<feature type="domain" description="Plus3" evidence="2">
    <location>
        <begin position="240"/>
        <end position="314"/>
    </location>
</feature>
<dbReference type="AlphaFoldDB" id="A0A915DMU8"/>
<feature type="region of interest" description="Disordered" evidence="1">
    <location>
        <begin position="358"/>
        <end position="417"/>
    </location>
</feature>
<feature type="region of interest" description="Disordered" evidence="1">
    <location>
        <begin position="81"/>
        <end position="117"/>
    </location>
</feature>
<dbReference type="Proteomes" id="UP000887574">
    <property type="component" value="Unplaced"/>
</dbReference>
<dbReference type="Gene3D" id="3.90.70.200">
    <property type="entry name" value="Plus-3 domain"/>
    <property type="match status" value="1"/>
</dbReference>
<dbReference type="WBParaSite" id="jg21248">
    <property type="protein sequence ID" value="jg21248"/>
    <property type="gene ID" value="jg21248"/>
</dbReference>
<protein>
    <recommendedName>
        <fullName evidence="2">Plus3 domain-containing protein</fullName>
    </recommendedName>
</protein>
<dbReference type="InterPro" id="IPR004343">
    <property type="entry name" value="Plus-3_dom"/>
</dbReference>
<proteinExistence type="predicted"/>
<sequence>MDASNRNNGNASNVSIGAIKKEVLEVNAAKKTPSSSTCKNILPASDIKVVGAKRGNSKKLATVKKELTVDVVAAEGEVAAKKSRIQPNDPSNSKPVEKTPSSSHTASASTSIDKTTEKTLLNANKPASMTESASLSVMQQNEMDKIQAHQNLIKQCRENSAAWMSIVAKYLAQILNVAYSLAKDEAQCVTSSFKNVQLRRPDATTITFSNIEFVSSTELTHEEFMIWIFIADSKVLSREDLLRCTLSQSQLLQFINEIFFADVVIGCFVRFQVSKNKYCIYQISSVEEANAEYCIDGVTFYRQFFLKTSLKESRETCKMLQTVPSLKQNLSDGLMMAIQKLYFTVNATQTACEPPIPKVTAKKSKTAQPTPKATAKKSKTAQPPPKATAKKSLISQPTPKATANKSKTVQPKPEATAKKSMILQPTSDTRVFAQNIRNAHLNPSFTSALANASTECYFRSHPSFAKPCPLNTVYPHDQRPIHPDFGYPAPVQAFNYNPQTCNMQVNFYSAQPPPLLPQLVSQNQLNVRPQQRGFDSAPVRAVPNAVPPLAATPKPPNNTWKSIPIATATAASASLPQQKPKPVNIEVITLEDELTGEETISRLIRDGKMAEAIACIERKFPKLLGSNQQLALLLKIQQYVEVAKEASKDKQKDQAELGESITRLSHAMGDHPYVSRTNDALSLIFGTNEKNSYLLTQERRDNLARLVTNSIIVA</sequence>
<evidence type="ECO:0000313" key="3">
    <source>
        <dbReference type="Proteomes" id="UP000887574"/>
    </source>
</evidence>
<keyword evidence="3" id="KW-1185">Reference proteome</keyword>
<feature type="compositionally biased region" description="Polar residues" evidence="1">
    <location>
        <begin position="393"/>
        <end position="409"/>
    </location>
</feature>